<gene>
    <name evidence="2" type="ORF">D5086_0000240570</name>
</gene>
<evidence type="ECO:0000256" key="1">
    <source>
        <dbReference type="SAM" id="MobiDB-lite"/>
    </source>
</evidence>
<dbReference type="EMBL" id="RCHU01000922">
    <property type="protein sequence ID" value="TKR86154.1"/>
    <property type="molecule type" value="Genomic_DNA"/>
</dbReference>
<reference evidence="2" key="1">
    <citation type="submission" date="2018-10" db="EMBL/GenBank/DDBJ databases">
        <title>Population genomic analysis revealed the cold adaptation of white poplar.</title>
        <authorList>
            <person name="Liu Y.-J."/>
        </authorList>
    </citation>
    <scope>NUCLEOTIDE SEQUENCE [LARGE SCALE GENOMIC DNA]</scope>
    <source>
        <strain evidence="2">PAL-ZL1</strain>
    </source>
</reference>
<accession>A0A4U5NSR7</accession>
<feature type="compositionally biased region" description="Low complexity" evidence="1">
    <location>
        <begin position="100"/>
        <end position="118"/>
    </location>
</feature>
<evidence type="ECO:0000313" key="2">
    <source>
        <dbReference type="EMBL" id="TKR86154.1"/>
    </source>
</evidence>
<name>A0A4U5NSR7_POPAL</name>
<proteinExistence type="predicted"/>
<protein>
    <submittedName>
        <fullName evidence="2">Uncharacterized protein</fullName>
    </submittedName>
</protein>
<organism evidence="2">
    <name type="scientific">Populus alba</name>
    <name type="common">White poplar</name>
    <dbReference type="NCBI Taxonomy" id="43335"/>
    <lineage>
        <taxon>Eukaryota</taxon>
        <taxon>Viridiplantae</taxon>
        <taxon>Streptophyta</taxon>
        <taxon>Embryophyta</taxon>
        <taxon>Tracheophyta</taxon>
        <taxon>Spermatophyta</taxon>
        <taxon>Magnoliopsida</taxon>
        <taxon>eudicotyledons</taxon>
        <taxon>Gunneridae</taxon>
        <taxon>Pentapetalae</taxon>
        <taxon>rosids</taxon>
        <taxon>fabids</taxon>
        <taxon>Malpighiales</taxon>
        <taxon>Salicaceae</taxon>
        <taxon>Saliceae</taxon>
        <taxon>Populus</taxon>
    </lineage>
</organism>
<sequence>MNEIEAAIQEPELEKENEEICPLGPHGDILCLAWHYSLCLLALDLSFTERANDELPSFSVIFNSQTPGLGTAQINQFRPDVVQPINTRIYSNLNPSAPRSSSSSSSSSSSFSSSSSSSSCIHKFSLYWIWSQIPSKLQV</sequence>
<comment type="caution">
    <text evidence="2">The sequence shown here is derived from an EMBL/GenBank/DDBJ whole genome shotgun (WGS) entry which is preliminary data.</text>
</comment>
<feature type="region of interest" description="Disordered" evidence="1">
    <location>
        <begin position="92"/>
        <end position="118"/>
    </location>
</feature>
<dbReference type="AlphaFoldDB" id="A0A4U5NSR7"/>